<dbReference type="PANTHER" id="PTHR47359">
    <property type="entry name" value="PEPTIDOGLYCAN DL-ENDOPEPTIDASE CWLO"/>
    <property type="match status" value="1"/>
</dbReference>
<keyword evidence="2" id="KW-0645">Protease</keyword>
<keyword evidence="3" id="KW-0378">Hydrolase</keyword>
<dbReference type="Pfam" id="PF00877">
    <property type="entry name" value="NLPC_P60"/>
    <property type="match status" value="1"/>
</dbReference>
<feature type="region of interest" description="Disordered" evidence="6">
    <location>
        <begin position="1"/>
        <end position="36"/>
    </location>
</feature>
<feature type="domain" description="NlpC/P60" evidence="7">
    <location>
        <begin position="272"/>
        <end position="386"/>
    </location>
</feature>
<keyword evidence="4" id="KW-0788">Thiol protease</keyword>
<dbReference type="InterPro" id="IPR038765">
    <property type="entry name" value="Papain-like_cys_pep_sf"/>
</dbReference>
<feature type="region of interest" description="Disordered" evidence="6">
    <location>
        <begin position="62"/>
        <end position="82"/>
    </location>
</feature>
<evidence type="ECO:0000256" key="1">
    <source>
        <dbReference type="ARBA" id="ARBA00007074"/>
    </source>
</evidence>
<feature type="coiled-coil region" evidence="5">
    <location>
        <begin position="194"/>
        <end position="246"/>
    </location>
</feature>
<keyword evidence="5" id="KW-0175">Coiled coil</keyword>
<evidence type="ECO:0000313" key="8">
    <source>
        <dbReference type="EMBL" id="TKG71499.1"/>
    </source>
</evidence>
<evidence type="ECO:0000259" key="7">
    <source>
        <dbReference type="PROSITE" id="PS51935"/>
    </source>
</evidence>
<keyword evidence="9" id="KW-1185">Reference proteome</keyword>
<evidence type="ECO:0000256" key="5">
    <source>
        <dbReference type="SAM" id="Coils"/>
    </source>
</evidence>
<protein>
    <submittedName>
        <fullName evidence="8">NlpC/P60 family protein</fullName>
    </submittedName>
</protein>
<reference evidence="8 9" key="1">
    <citation type="journal article" date="2015" name="Antonie Van Leeuwenhoek">
        <title>Prauserella endophytica sp. nov., an endophytic actinobacterium isolated from Tamarix taklamakanensis.</title>
        <authorList>
            <person name="Liu J.M."/>
            <person name="Habden X."/>
            <person name="Guo L."/>
            <person name="Tuo L."/>
            <person name="Jiang Z.K."/>
            <person name="Liu S.W."/>
            <person name="Liu X.F."/>
            <person name="Chen L."/>
            <person name="Li R.F."/>
            <person name="Zhang Y.Q."/>
            <person name="Sun C.H."/>
        </authorList>
    </citation>
    <scope>NUCLEOTIDE SEQUENCE [LARGE SCALE GENOMIC DNA]</scope>
    <source>
        <strain evidence="8 9">CGMCC 4.7182</strain>
    </source>
</reference>
<evidence type="ECO:0000256" key="4">
    <source>
        <dbReference type="ARBA" id="ARBA00022807"/>
    </source>
</evidence>
<dbReference type="InterPro" id="IPR000064">
    <property type="entry name" value="NLP_P60_dom"/>
</dbReference>
<comment type="caution">
    <text evidence="8">The sequence shown here is derived from an EMBL/GenBank/DDBJ whole genome shotgun (WGS) entry which is preliminary data.</text>
</comment>
<comment type="similarity">
    <text evidence="1">Belongs to the peptidase C40 family.</text>
</comment>
<dbReference type="EMBL" id="SWMS01000005">
    <property type="protein sequence ID" value="TKG71499.1"/>
    <property type="molecule type" value="Genomic_DNA"/>
</dbReference>
<evidence type="ECO:0000256" key="3">
    <source>
        <dbReference type="ARBA" id="ARBA00022801"/>
    </source>
</evidence>
<dbReference type="Proteomes" id="UP000309992">
    <property type="component" value="Unassembled WGS sequence"/>
</dbReference>
<proteinExistence type="inferred from homology"/>
<sequence>MRRRTLERDEGPRPHAVQCARQAAESKGDTRDVQSHPVKRVVSGALAASAVIAVVTFTQSPATAAPTPAPQNPPVLQQPSGSDALDKYRELAAQAEKLNEEYLSAEEDLKAKEGELHQANKELENARQAQRQAMADIDRYRVDVDKFAGVSFTSGAQLNKLSALLTGDSAQDFLDRSSALDILATDKNKALSKLQGAVDAASSAEKQAADAQRRAQQAKDAAARLTADLESRKERLDQQVEDLAEQAGLLSDSDVAAQQDTGPDVGPISAPGAAAQAAVDAAMSVRGSPYGWGDTGPNSFDCSGLTQWAYSQAGISIPRTSSSQSTYGQAVSRDQLQPGDLVFFYSPVSHVGMYIGNGMMVHAPTEGDVVKVSPLQDEYSGARRVA</sequence>
<evidence type="ECO:0000256" key="6">
    <source>
        <dbReference type="SAM" id="MobiDB-lite"/>
    </source>
</evidence>
<feature type="compositionally biased region" description="Basic and acidic residues" evidence="6">
    <location>
        <begin position="1"/>
        <end position="13"/>
    </location>
</feature>
<dbReference type="PANTHER" id="PTHR47359:SF3">
    <property type="entry name" value="NLP_P60 DOMAIN-CONTAINING PROTEIN-RELATED"/>
    <property type="match status" value="1"/>
</dbReference>
<name>A0ABY2S6E4_9PSEU</name>
<evidence type="ECO:0000313" key="9">
    <source>
        <dbReference type="Proteomes" id="UP000309992"/>
    </source>
</evidence>
<gene>
    <name evidence="8" type="ORF">FCN18_12020</name>
</gene>
<evidence type="ECO:0000256" key="2">
    <source>
        <dbReference type="ARBA" id="ARBA00022670"/>
    </source>
</evidence>
<dbReference type="InterPro" id="IPR051794">
    <property type="entry name" value="PG_Endopeptidase_C40"/>
</dbReference>
<dbReference type="SUPFAM" id="SSF54001">
    <property type="entry name" value="Cysteine proteinases"/>
    <property type="match status" value="1"/>
</dbReference>
<accession>A0ABY2S6E4</accession>
<dbReference type="PROSITE" id="PS51935">
    <property type="entry name" value="NLPC_P60"/>
    <property type="match status" value="1"/>
</dbReference>
<feature type="compositionally biased region" description="Basic and acidic residues" evidence="6">
    <location>
        <begin position="24"/>
        <end position="34"/>
    </location>
</feature>
<organism evidence="8 9">
    <name type="scientific">Prauserella endophytica</name>
    <dbReference type="NCBI Taxonomy" id="1592324"/>
    <lineage>
        <taxon>Bacteria</taxon>
        <taxon>Bacillati</taxon>
        <taxon>Actinomycetota</taxon>
        <taxon>Actinomycetes</taxon>
        <taxon>Pseudonocardiales</taxon>
        <taxon>Pseudonocardiaceae</taxon>
        <taxon>Prauserella</taxon>
        <taxon>Prauserella coralliicola group</taxon>
    </lineage>
</organism>
<dbReference type="Gene3D" id="3.90.1720.10">
    <property type="entry name" value="endopeptidase domain like (from Nostoc punctiforme)"/>
    <property type="match status" value="1"/>
</dbReference>